<accession>A0A191ZHA5</accession>
<dbReference type="Pfam" id="PF02824">
    <property type="entry name" value="TGS"/>
    <property type="match status" value="1"/>
</dbReference>
<evidence type="ECO:0000256" key="2">
    <source>
        <dbReference type="ARBA" id="ARBA00019852"/>
    </source>
</evidence>
<sequence>MYGNVTLEISLMQYALDEPNDLLCAALDTRMDGDSLVRRACNLAGSVWDRNVTRARGPRAALLILDIGADRDTVLACILADPRLLGQVESQTLARDYGPVVADRVGQLQHLLTLGEQYRTHQQAIWLEHLRRLLLSSISDVRVMMIQLVHRLERLRGLPFEPDFAKRRAIAAETLDVYAPIAHRLGLGQLKWELEDLAFRHLEPETYKRIAQLLDERREEREAYIVQVRDMLHKGLAEAHIEARIYGRPKHIYSIWGKMQRKHLGFDGLFDVRALRIEVDSVSDCYAALSVVHHLFSPIESEYDDYIARPKDNGYQSLHTAVHALEGKIIEVQIRTRAMHEQAELGIAAHWRYKEGGQASEDAFTQELNRLRQALATGAPARPEVDQIFVFTPEGDIFAMPPGSTVLDYAYRVHTLVGHRCKGAKINGQIVPLKTRLQQADRIEILTQPQPAPSREWAQAGSGYLQSASARAKVRNWFHKLDLSAARQAGEQQCDRLFRRLGLNRAERADVVAALGLKSEEALYESVGRQRIDSATLLSAARAAHAHSPAAAQVAPPVPSIPVMAPTAELALDGLKAQPAGCCHPRPGDRVLAFITRGQGLRLHKVDCSNIRHLQAAYPERILSVDWPSTGKSWVLPLKLDLLVADVTRFWADLGPVLAPFKAHVVESRSRHERNTGLTDLYLLLELPGSTDVQEMLRRLQRLPAVESVQRRAS</sequence>
<evidence type="ECO:0000256" key="1">
    <source>
        <dbReference type="ARBA" id="ARBA00007476"/>
    </source>
</evidence>
<dbReference type="KEGG" id="haz:A9404_07405"/>
<dbReference type="InterPro" id="IPR007685">
    <property type="entry name" value="RelA_SpoT"/>
</dbReference>
<dbReference type="GO" id="GO:0008728">
    <property type="term" value="F:GTP diphosphokinase activity"/>
    <property type="evidence" value="ECO:0007669"/>
    <property type="project" value="TreeGrafter"/>
</dbReference>
<organism evidence="8 9">
    <name type="scientific">Halothiobacillus diazotrophicus</name>
    <dbReference type="NCBI Taxonomy" id="1860122"/>
    <lineage>
        <taxon>Bacteria</taxon>
        <taxon>Pseudomonadati</taxon>
        <taxon>Pseudomonadota</taxon>
        <taxon>Gammaproteobacteria</taxon>
        <taxon>Chromatiales</taxon>
        <taxon>Halothiobacillaceae</taxon>
        <taxon>Halothiobacillus</taxon>
    </lineage>
</organism>
<dbReference type="GO" id="GO:0008893">
    <property type="term" value="F:guanosine-3',5'-bis(diphosphate) 3'-diphosphatase activity"/>
    <property type="evidence" value="ECO:0007669"/>
    <property type="project" value="TreeGrafter"/>
</dbReference>
<dbReference type="SUPFAM" id="SSF81301">
    <property type="entry name" value="Nucleotidyltransferase"/>
    <property type="match status" value="1"/>
</dbReference>
<dbReference type="PROSITE" id="PS51880">
    <property type="entry name" value="TGS"/>
    <property type="match status" value="1"/>
</dbReference>
<dbReference type="SUPFAM" id="SSF109604">
    <property type="entry name" value="HD-domain/PDEase-like"/>
    <property type="match status" value="1"/>
</dbReference>
<dbReference type="Gene3D" id="3.10.20.30">
    <property type="match status" value="1"/>
</dbReference>
<dbReference type="AlphaFoldDB" id="A0A191ZHA5"/>
<dbReference type="InterPro" id="IPR002912">
    <property type="entry name" value="ACT_dom"/>
</dbReference>
<dbReference type="InterPro" id="IPR043519">
    <property type="entry name" value="NT_sf"/>
</dbReference>
<protein>
    <recommendedName>
        <fullName evidence="2">GTP pyrophosphokinase</fullName>
    </recommendedName>
    <alternativeName>
        <fullName evidence="5">(p)ppGpp synthase</fullName>
    </alternativeName>
    <alternativeName>
        <fullName evidence="4">ATP:GTP 3'-pyrophosphotransferase</fullName>
    </alternativeName>
    <alternativeName>
        <fullName evidence="6">ppGpp synthase I</fullName>
    </alternativeName>
</protein>
<dbReference type="FunFam" id="3.30.460.10:FF:000001">
    <property type="entry name" value="GTP pyrophosphokinase RelA"/>
    <property type="match status" value="1"/>
</dbReference>
<dbReference type="InterPro" id="IPR004095">
    <property type="entry name" value="TGS"/>
</dbReference>
<dbReference type="CDD" id="cd05399">
    <property type="entry name" value="NT_Rel-Spo_like"/>
    <property type="match status" value="1"/>
</dbReference>
<evidence type="ECO:0000313" key="9">
    <source>
        <dbReference type="Proteomes" id="UP000078596"/>
    </source>
</evidence>
<dbReference type="InterPro" id="IPR012676">
    <property type="entry name" value="TGS-like"/>
</dbReference>
<dbReference type="GO" id="GO:0015949">
    <property type="term" value="P:nucleobase-containing small molecule interconversion"/>
    <property type="evidence" value="ECO:0007669"/>
    <property type="project" value="UniProtKB-ARBA"/>
</dbReference>
<comment type="pathway">
    <text evidence="3">Purine metabolism.</text>
</comment>
<feature type="domain" description="TGS" evidence="7">
    <location>
        <begin position="386"/>
        <end position="447"/>
    </location>
</feature>
<keyword evidence="9" id="KW-1185">Reference proteome</keyword>
<dbReference type="InterPro" id="IPR012675">
    <property type="entry name" value="Beta-grasp_dom_sf"/>
</dbReference>
<dbReference type="Pfam" id="PF13291">
    <property type="entry name" value="ACT_4"/>
    <property type="match status" value="1"/>
</dbReference>
<dbReference type="Gene3D" id="1.10.3210.10">
    <property type="entry name" value="Hypothetical protein af1432"/>
    <property type="match status" value="1"/>
</dbReference>
<dbReference type="EMBL" id="CP016027">
    <property type="protein sequence ID" value="ANJ67233.1"/>
    <property type="molecule type" value="Genomic_DNA"/>
</dbReference>
<dbReference type="CDD" id="cd01668">
    <property type="entry name" value="TGS_RSH"/>
    <property type="match status" value="1"/>
</dbReference>
<gene>
    <name evidence="8" type="ORF">A9404_07405</name>
</gene>
<proteinExistence type="inferred from homology"/>
<evidence type="ECO:0000313" key="8">
    <source>
        <dbReference type="EMBL" id="ANJ67233.1"/>
    </source>
</evidence>
<name>A0A191ZHA5_9GAMM</name>
<dbReference type="Gene3D" id="3.30.460.10">
    <property type="entry name" value="Beta Polymerase, domain 2"/>
    <property type="match status" value="1"/>
</dbReference>
<dbReference type="Proteomes" id="UP000078596">
    <property type="component" value="Chromosome"/>
</dbReference>
<dbReference type="SMART" id="SM00954">
    <property type="entry name" value="RelA_SpoT"/>
    <property type="match status" value="1"/>
</dbReference>
<dbReference type="SUPFAM" id="SSF81271">
    <property type="entry name" value="TGS-like"/>
    <property type="match status" value="1"/>
</dbReference>
<evidence type="ECO:0000259" key="7">
    <source>
        <dbReference type="PROSITE" id="PS51880"/>
    </source>
</evidence>
<dbReference type="STRING" id="1860122.A9404_07405"/>
<dbReference type="InterPro" id="IPR033655">
    <property type="entry name" value="TGS_RelA/SpoT"/>
</dbReference>
<evidence type="ECO:0000256" key="3">
    <source>
        <dbReference type="ARBA" id="ARBA00025704"/>
    </source>
</evidence>
<dbReference type="PANTHER" id="PTHR21262">
    <property type="entry name" value="GUANOSINE-3',5'-BIS DIPHOSPHATE 3'-PYROPHOSPHOHYDROLASE"/>
    <property type="match status" value="1"/>
</dbReference>
<dbReference type="GO" id="GO:0015969">
    <property type="term" value="P:guanosine tetraphosphate metabolic process"/>
    <property type="evidence" value="ECO:0007669"/>
    <property type="project" value="InterPro"/>
</dbReference>
<dbReference type="PANTHER" id="PTHR21262:SF31">
    <property type="entry name" value="GTP PYROPHOSPHOKINASE"/>
    <property type="match status" value="1"/>
</dbReference>
<reference evidence="8 9" key="1">
    <citation type="submission" date="2016-06" db="EMBL/GenBank/DDBJ databases">
        <title>Insight into the functional genes involving in sulfur oxidation in Pearl River water.</title>
        <authorList>
            <person name="Luo J."/>
            <person name="Tan X."/>
            <person name="Lin W."/>
        </authorList>
    </citation>
    <scope>NUCLEOTIDE SEQUENCE [LARGE SCALE GENOMIC DNA]</scope>
    <source>
        <strain evidence="8 9">LS2</strain>
    </source>
</reference>
<dbReference type="GO" id="GO:0042594">
    <property type="term" value="P:response to starvation"/>
    <property type="evidence" value="ECO:0007669"/>
    <property type="project" value="TreeGrafter"/>
</dbReference>
<dbReference type="Pfam" id="PF04607">
    <property type="entry name" value="RelA_SpoT"/>
    <property type="match status" value="1"/>
</dbReference>
<evidence type="ECO:0000256" key="6">
    <source>
        <dbReference type="ARBA" id="ARBA00033308"/>
    </source>
</evidence>
<dbReference type="FunFam" id="3.10.20.30:FF:000002">
    <property type="entry name" value="GTP pyrophosphokinase (RelA/SpoT)"/>
    <property type="match status" value="1"/>
</dbReference>
<evidence type="ECO:0000256" key="4">
    <source>
        <dbReference type="ARBA" id="ARBA00029754"/>
    </source>
</evidence>
<dbReference type="GO" id="GO:0005886">
    <property type="term" value="C:plasma membrane"/>
    <property type="evidence" value="ECO:0007669"/>
    <property type="project" value="TreeGrafter"/>
</dbReference>
<dbReference type="Pfam" id="PF13328">
    <property type="entry name" value="HD_4"/>
    <property type="match status" value="1"/>
</dbReference>
<evidence type="ECO:0000256" key="5">
    <source>
        <dbReference type="ARBA" id="ARBA00032407"/>
    </source>
</evidence>
<comment type="similarity">
    <text evidence="1">Belongs to the RelA/SpoT family.</text>
</comment>